<keyword evidence="3" id="KW-1185">Reference proteome</keyword>
<evidence type="ECO:0000313" key="3">
    <source>
        <dbReference type="Proteomes" id="UP000734854"/>
    </source>
</evidence>
<dbReference type="EMBL" id="JACMSC010000001">
    <property type="protein sequence ID" value="KAG6536425.1"/>
    <property type="molecule type" value="Genomic_DNA"/>
</dbReference>
<dbReference type="PANTHER" id="PTHR33287">
    <property type="entry name" value="OS03G0453550 PROTEIN"/>
    <property type="match status" value="1"/>
</dbReference>
<accession>A0A8J5I9X3</accession>
<keyword evidence="1" id="KW-1133">Transmembrane helix</keyword>
<sequence length="190" mass="22046">MVLSWNTCMSSLERRHSEWEIQLELEILLSKLEEDHHGRRAAVLEARMDAAKHAVFHLSCLLLAFHDLSFTLLFFASVAGASCHSWWLPCSLSLTTSLAVIIVVQVVVRAYWQILWRLQREREDERALARCVREMRMKGLDFDLSKEPQKSLKWMKNSSVDVKWRSLAWCSRNLVPICLLSVVGIFFPAF</sequence>
<gene>
    <name evidence="2" type="ORF">ZIOFF_001481</name>
</gene>
<feature type="transmembrane region" description="Helical" evidence="1">
    <location>
        <begin position="54"/>
        <end position="80"/>
    </location>
</feature>
<proteinExistence type="predicted"/>
<keyword evidence="1" id="KW-0812">Transmembrane</keyword>
<protein>
    <submittedName>
        <fullName evidence="2">Uncharacterized protein</fullName>
    </submittedName>
</protein>
<name>A0A8J5I9X3_ZINOF</name>
<reference evidence="2 3" key="1">
    <citation type="submission" date="2020-08" db="EMBL/GenBank/DDBJ databases">
        <title>Plant Genome Project.</title>
        <authorList>
            <person name="Zhang R.-G."/>
        </authorList>
    </citation>
    <scope>NUCLEOTIDE SEQUENCE [LARGE SCALE GENOMIC DNA]</scope>
    <source>
        <tissue evidence="2">Rhizome</tissue>
    </source>
</reference>
<keyword evidence="1" id="KW-0472">Membrane</keyword>
<feature type="transmembrane region" description="Helical" evidence="1">
    <location>
        <begin position="86"/>
        <end position="112"/>
    </location>
</feature>
<comment type="caution">
    <text evidence="2">The sequence shown here is derived from an EMBL/GenBank/DDBJ whole genome shotgun (WGS) entry which is preliminary data.</text>
</comment>
<organism evidence="2 3">
    <name type="scientific">Zingiber officinale</name>
    <name type="common">Ginger</name>
    <name type="synonym">Amomum zingiber</name>
    <dbReference type="NCBI Taxonomy" id="94328"/>
    <lineage>
        <taxon>Eukaryota</taxon>
        <taxon>Viridiplantae</taxon>
        <taxon>Streptophyta</taxon>
        <taxon>Embryophyta</taxon>
        <taxon>Tracheophyta</taxon>
        <taxon>Spermatophyta</taxon>
        <taxon>Magnoliopsida</taxon>
        <taxon>Liliopsida</taxon>
        <taxon>Zingiberales</taxon>
        <taxon>Zingiberaceae</taxon>
        <taxon>Zingiber</taxon>
    </lineage>
</organism>
<evidence type="ECO:0000256" key="1">
    <source>
        <dbReference type="SAM" id="Phobius"/>
    </source>
</evidence>
<dbReference type="AlphaFoldDB" id="A0A8J5I9X3"/>
<dbReference type="Proteomes" id="UP000734854">
    <property type="component" value="Unassembled WGS sequence"/>
</dbReference>
<dbReference type="PANTHER" id="PTHR33287:SF3">
    <property type="entry name" value="OS03G0453550 PROTEIN"/>
    <property type="match status" value="1"/>
</dbReference>
<evidence type="ECO:0000313" key="2">
    <source>
        <dbReference type="EMBL" id="KAG6536425.1"/>
    </source>
</evidence>